<evidence type="ECO:0000256" key="2">
    <source>
        <dbReference type="SAM" id="Phobius"/>
    </source>
</evidence>
<comment type="similarity">
    <text evidence="1">Belongs to the EamA transporter family.</text>
</comment>
<sequence>MSGGLSLPTGSGAVTAAVLAAALLHALWNGLAHRTGDKLAGFTLISLTITGCAAVMVYFVPAPDPAAWPFIALSTVLQAAYQGLLLRAYQLGDFGQMYPIARGSAPLLVAVASWALLGERSTGAALLGVAVISCGLVGLAFADGLPARSQLPALAAALGTGVAIASYTIVDGSGVRHAGSVGGYIAWLFLCQGPVLPLLAWARYRRGLVERLRPQWRSGLVGGVLSLVAYGLVVWAQAHGSLATVAALRETSIVIAALIGTLVFRERLGHVRTAASAVVLAGIAVMELAHP</sequence>
<comment type="caution">
    <text evidence="4">The sequence shown here is derived from an EMBL/GenBank/DDBJ whole genome shotgun (WGS) entry which is preliminary data.</text>
</comment>
<evidence type="ECO:0000256" key="1">
    <source>
        <dbReference type="ARBA" id="ARBA00007362"/>
    </source>
</evidence>
<evidence type="ECO:0000313" key="4">
    <source>
        <dbReference type="EMBL" id="MCC0100131.1"/>
    </source>
</evidence>
<feature type="domain" description="EamA" evidence="3">
    <location>
        <begin position="153"/>
        <end position="286"/>
    </location>
</feature>
<dbReference type="InterPro" id="IPR000620">
    <property type="entry name" value="EamA_dom"/>
</dbReference>
<feature type="transmembrane region" description="Helical" evidence="2">
    <location>
        <begin position="216"/>
        <end position="236"/>
    </location>
</feature>
<name>A0ABS8EG84_9ACTN</name>
<feature type="transmembrane region" description="Helical" evidence="2">
    <location>
        <begin position="151"/>
        <end position="170"/>
    </location>
</feature>
<feature type="transmembrane region" description="Helical" evidence="2">
    <location>
        <begin position="123"/>
        <end position="142"/>
    </location>
</feature>
<dbReference type="Proteomes" id="UP001520654">
    <property type="component" value="Unassembled WGS sequence"/>
</dbReference>
<evidence type="ECO:0000259" key="3">
    <source>
        <dbReference type="Pfam" id="PF00892"/>
    </source>
</evidence>
<dbReference type="Pfam" id="PF00892">
    <property type="entry name" value="EamA"/>
    <property type="match status" value="1"/>
</dbReference>
<protein>
    <submittedName>
        <fullName evidence="4">DMT family transporter</fullName>
    </submittedName>
</protein>
<evidence type="ECO:0000313" key="5">
    <source>
        <dbReference type="Proteomes" id="UP001520654"/>
    </source>
</evidence>
<organism evidence="4 5">
    <name type="scientific">Streptomyces flavotricini</name>
    <dbReference type="NCBI Taxonomy" id="66888"/>
    <lineage>
        <taxon>Bacteria</taxon>
        <taxon>Bacillati</taxon>
        <taxon>Actinomycetota</taxon>
        <taxon>Actinomycetes</taxon>
        <taxon>Kitasatosporales</taxon>
        <taxon>Streptomycetaceae</taxon>
        <taxon>Streptomyces</taxon>
    </lineage>
</organism>
<keyword evidence="5" id="KW-1185">Reference proteome</keyword>
<dbReference type="EMBL" id="JAINUL010000001">
    <property type="protein sequence ID" value="MCC0100131.1"/>
    <property type="molecule type" value="Genomic_DNA"/>
</dbReference>
<proteinExistence type="inferred from homology"/>
<reference evidence="4 5" key="1">
    <citation type="submission" date="2021-08" db="EMBL/GenBank/DDBJ databases">
        <title>Genomic Architecture of Streptomyces flavotricini NGL1 and Streptomyces erythrochromogenes HMS4 With Differential Plant Beneficial attributes and laccase production capabilities.</title>
        <authorList>
            <person name="Salwan R."/>
            <person name="Kaur R."/>
            <person name="Sharma V."/>
        </authorList>
    </citation>
    <scope>NUCLEOTIDE SEQUENCE [LARGE SCALE GENOMIC DNA]</scope>
    <source>
        <strain evidence="4 5">NGL1</strain>
    </source>
</reference>
<feature type="transmembrane region" description="Helical" evidence="2">
    <location>
        <begin position="66"/>
        <end position="86"/>
    </location>
</feature>
<dbReference type="InterPro" id="IPR037185">
    <property type="entry name" value="EmrE-like"/>
</dbReference>
<dbReference type="SUPFAM" id="SSF103481">
    <property type="entry name" value="Multidrug resistance efflux transporter EmrE"/>
    <property type="match status" value="2"/>
</dbReference>
<feature type="transmembrane region" description="Helical" evidence="2">
    <location>
        <begin position="98"/>
        <end position="117"/>
    </location>
</feature>
<feature type="transmembrane region" description="Helical" evidence="2">
    <location>
        <begin position="39"/>
        <end position="60"/>
    </location>
</feature>
<keyword evidence="2" id="KW-1133">Transmembrane helix</keyword>
<gene>
    <name evidence="4" type="ORF">K7B10_36180</name>
</gene>
<accession>A0ABS8EG84</accession>
<feature type="transmembrane region" description="Helical" evidence="2">
    <location>
        <begin position="182"/>
        <end position="204"/>
    </location>
</feature>
<dbReference type="Gene3D" id="1.10.3730.20">
    <property type="match status" value="2"/>
</dbReference>
<keyword evidence="2" id="KW-0472">Membrane</keyword>
<feature type="transmembrane region" description="Helical" evidence="2">
    <location>
        <begin position="12"/>
        <end position="32"/>
    </location>
</feature>
<dbReference type="RefSeq" id="WP_229343395.1">
    <property type="nucleotide sequence ID" value="NZ_JAINUL010000001.1"/>
</dbReference>
<feature type="transmembrane region" description="Helical" evidence="2">
    <location>
        <begin position="242"/>
        <end position="264"/>
    </location>
</feature>
<keyword evidence="2" id="KW-0812">Transmembrane</keyword>